<dbReference type="RefSeq" id="WP_377127526.1">
    <property type="nucleotide sequence ID" value="NZ_JBHUHN010000001.1"/>
</dbReference>
<dbReference type="GO" id="GO:0016787">
    <property type="term" value="F:hydrolase activity"/>
    <property type="evidence" value="ECO:0007669"/>
    <property type="project" value="UniProtKB-KW"/>
</dbReference>
<evidence type="ECO:0000259" key="2">
    <source>
        <dbReference type="Pfam" id="PF00144"/>
    </source>
</evidence>
<evidence type="ECO:0000313" key="3">
    <source>
        <dbReference type="EMBL" id="MFD2865350.1"/>
    </source>
</evidence>
<feature type="signal peptide" evidence="1">
    <location>
        <begin position="1"/>
        <end position="21"/>
    </location>
</feature>
<dbReference type="SUPFAM" id="SSF56601">
    <property type="entry name" value="beta-lactamase/transpeptidase-like"/>
    <property type="match status" value="1"/>
</dbReference>
<sequence>MGRFKSLLLVMLLIGSINSWAQPTAAGKLLHQYLLVQQKRLGFNGVVLISKNNRIIYTEVIGRSSVELDVPIKANAVFKIASITKSITAMLVMIAVREGRLKLTDSLVTFFPELKEPSWRNITVDQLLSHRSGIPHNEGIADYMLFKALLPLTKQQALAEIFKTKLVFNPGTSAKYSSPGYFLLAAILEDNYKKSYESILKEKITQPLVMNQTGVANTRLVIPNMVSSYHLLGDSLIVAPYRDFSLMKGSGDMYASAGDLLNWTNSFSGDQWGDIKAQVFAPHSGLPLHNNKDLYGYGWFIHNNAEPTKMAYFHGGGTYGCSALTALYPQKKISIVILSNISTLPVNEIWADIEKIIFNEPFKLPNKTDKVAINAAELNKMAGHYSTDDGKMQLDIMANNKQLYAKLGANPAFEIYPESPLGFYGKKVNIKFTFKQDQEGVITGLLADGRGQNLSFNKIK</sequence>
<organism evidence="3 4">
    <name type="scientific">Mucilaginibacter antarcticus</name>
    <dbReference type="NCBI Taxonomy" id="1855725"/>
    <lineage>
        <taxon>Bacteria</taxon>
        <taxon>Pseudomonadati</taxon>
        <taxon>Bacteroidota</taxon>
        <taxon>Sphingobacteriia</taxon>
        <taxon>Sphingobacteriales</taxon>
        <taxon>Sphingobacteriaceae</taxon>
        <taxon>Mucilaginibacter</taxon>
    </lineage>
</organism>
<dbReference type="PANTHER" id="PTHR46825:SF9">
    <property type="entry name" value="BETA-LACTAMASE-RELATED DOMAIN-CONTAINING PROTEIN"/>
    <property type="match status" value="1"/>
</dbReference>
<evidence type="ECO:0000256" key="1">
    <source>
        <dbReference type="SAM" id="SignalP"/>
    </source>
</evidence>
<dbReference type="InterPro" id="IPR050491">
    <property type="entry name" value="AmpC-like"/>
</dbReference>
<comment type="caution">
    <text evidence="3">The sequence shown here is derived from an EMBL/GenBank/DDBJ whole genome shotgun (WGS) entry which is preliminary data.</text>
</comment>
<dbReference type="Gene3D" id="3.40.710.10">
    <property type="entry name" value="DD-peptidase/beta-lactamase superfamily"/>
    <property type="match status" value="1"/>
</dbReference>
<dbReference type="Proteomes" id="UP001597601">
    <property type="component" value="Unassembled WGS sequence"/>
</dbReference>
<accession>A0ABW5XSE8</accession>
<dbReference type="InterPro" id="IPR012338">
    <property type="entry name" value="Beta-lactam/transpept-like"/>
</dbReference>
<name>A0ABW5XSE8_9SPHI</name>
<dbReference type="Pfam" id="PF00144">
    <property type="entry name" value="Beta-lactamase"/>
    <property type="match status" value="1"/>
</dbReference>
<keyword evidence="4" id="KW-1185">Reference proteome</keyword>
<dbReference type="EC" id="3.-.-.-" evidence="3"/>
<feature type="domain" description="Beta-lactamase-related" evidence="2">
    <location>
        <begin position="44"/>
        <end position="344"/>
    </location>
</feature>
<protein>
    <submittedName>
        <fullName evidence="3">Serine hydrolase domain-containing protein</fullName>
        <ecNumber evidence="3">3.-.-.-</ecNumber>
    </submittedName>
</protein>
<proteinExistence type="predicted"/>
<gene>
    <name evidence="3" type="ORF">ACFSYC_11685</name>
</gene>
<keyword evidence="1" id="KW-0732">Signal</keyword>
<dbReference type="PANTHER" id="PTHR46825">
    <property type="entry name" value="D-ALANYL-D-ALANINE-CARBOXYPEPTIDASE/ENDOPEPTIDASE AMPH"/>
    <property type="match status" value="1"/>
</dbReference>
<evidence type="ECO:0000313" key="4">
    <source>
        <dbReference type="Proteomes" id="UP001597601"/>
    </source>
</evidence>
<keyword evidence="3" id="KW-0378">Hydrolase</keyword>
<feature type="chain" id="PRO_5047423686" evidence="1">
    <location>
        <begin position="22"/>
        <end position="460"/>
    </location>
</feature>
<reference evidence="4" key="1">
    <citation type="journal article" date="2019" name="Int. J. Syst. Evol. Microbiol.">
        <title>The Global Catalogue of Microorganisms (GCM) 10K type strain sequencing project: providing services to taxonomists for standard genome sequencing and annotation.</title>
        <authorList>
            <consortium name="The Broad Institute Genomics Platform"/>
            <consortium name="The Broad Institute Genome Sequencing Center for Infectious Disease"/>
            <person name="Wu L."/>
            <person name="Ma J."/>
        </authorList>
    </citation>
    <scope>NUCLEOTIDE SEQUENCE [LARGE SCALE GENOMIC DNA]</scope>
    <source>
        <strain evidence="4">KCTC 52232</strain>
    </source>
</reference>
<dbReference type="InterPro" id="IPR001466">
    <property type="entry name" value="Beta-lactam-related"/>
</dbReference>
<dbReference type="EMBL" id="JBHUON010000013">
    <property type="protein sequence ID" value="MFD2865350.1"/>
    <property type="molecule type" value="Genomic_DNA"/>
</dbReference>